<protein>
    <recommendedName>
        <fullName evidence="1">DpnD/PcfM-like C-terminal domain-containing protein</fullName>
    </recommendedName>
</protein>
<dbReference type="EMBL" id="AJAN01000043">
    <property type="protein sequence ID" value="EOH85067.1"/>
    <property type="molecule type" value="Genomic_DNA"/>
</dbReference>
<proteinExistence type="predicted"/>
<accession>A0ABP2UNC2</accession>
<dbReference type="Proteomes" id="UP000013866">
    <property type="component" value="Unassembled WGS sequence"/>
</dbReference>
<organism evidence="2 3">
    <name type="scientific">Enterococcus villorum ATCC 700913</name>
    <dbReference type="NCBI Taxonomy" id="1158604"/>
    <lineage>
        <taxon>Bacteria</taxon>
        <taxon>Bacillati</taxon>
        <taxon>Bacillota</taxon>
        <taxon>Bacilli</taxon>
        <taxon>Lactobacillales</taxon>
        <taxon>Enterococcaceae</taxon>
        <taxon>Enterococcus</taxon>
    </lineage>
</organism>
<gene>
    <name evidence="2" type="ORF">UAO_02882</name>
</gene>
<comment type="caution">
    <text evidence="2">The sequence shown here is derived from an EMBL/GenBank/DDBJ whole genome shotgun (WGS) entry which is preliminary data.</text>
</comment>
<evidence type="ECO:0000313" key="3">
    <source>
        <dbReference type="Proteomes" id="UP000013866"/>
    </source>
</evidence>
<feature type="domain" description="DpnD/PcfM-like C-terminal" evidence="1">
    <location>
        <begin position="3"/>
        <end position="45"/>
    </location>
</feature>
<keyword evidence="3" id="KW-1185">Reference proteome</keyword>
<dbReference type="Pfam" id="PF14207">
    <property type="entry name" value="DpnD-PcfM"/>
    <property type="match status" value="1"/>
</dbReference>
<reference evidence="2 3" key="1">
    <citation type="submission" date="2013-02" db="EMBL/GenBank/DDBJ databases">
        <title>The Genome Sequence of Enterococcus villorum ATCC_700913.</title>
        <authorList>
            <consortium name="The Broad Institute Genome Sequencing Platform"/>
            <consortium name="The Broad Institute Genome Sequencing Center for Infectious Disease"/>
            <person name="Earl A.M."/>
            <person name="Gilmore M.S."/>
            <person name="Lebreton F."/>
            <person name="Walker B."/>
            <person name="Young S.K."/>
            <person name="Zeng Q."/>
            <person name="Gargeya S."/>
            <person name="Fitzgerald M."/>
            <person name="Haas B."/>
            <person name="Abouelleil A."/>
            <person name="Alvarado L."/>
            <person name="Arachchi H.M."/>
            <person name="Berlin A.M."/>
            <person name="Chapman S.B."/>
            <person name="Dewar J."/>
            <person name="Goldberg J."/>
            <person name="Griggs A."/>
            <person name="Gujja S."/>
            <person name="Hansen M."/>
            <person name="Howarth C."/>
            <person name="Imamovic A."/>
            <person name="Larimer J."/>
            <person name="McCowan C."/>
            <person name="Murphy C."/>
            <person name="Neiman D."/>
            <person name="Pearson M."/>
            <person name="Priest M."/>
            <person name="Roberts A."/>
            <person name="Saif S."/>
            <person name="Shea T."/>
            <person name="Sisk P."/>
            <person name="Sykes S."/>
            <person name="Wortman J."/>
            <person name="Nusbaum C."/>
            <person name="Birren B."/>
        </authorList>
    </citation>
    <scope>NUCLEOTIDE SEQUENCE [LARGE SCALE GENOMIC DNA]</scope>
    <source>
        <strain evidence="2 3">ATCC 700913</strain>
    </source>
</reference>
<dbReference type="InterPro" id="IPR025575">
    <property type="entry name" value="DpnD/PcfM_C"/>
</dbReference>
<sequence length="107" mass="13040">MFYKIRIIETLEKEFEIEAKNEKEALEKIQIAYDNEEIILYPEDLDHKEMKIVGYKDTFIEEYETLKRAFYDYDTSYILLRYGCLDKAEKRLIELEMIVSVDKFMNE</sequence>
<evidence type="ECO:0000259" key="1">
    <source>
        <dbReference type="Pfam" id="PF14207"/>
    </source>
</evidence>
<name>A0ABP2UNC2_9ENTE</name>
<evidence type="ECO:0000313" key="2">
    <source>
        <dbReference type="EMBL" id="EOH85067.1"/>
    </source>
</evidence>